<accession>A0ABT4W5F2</accession>
<keyword evidence="4" id="KW-0808">Transferase</keyword>
<dbReference type="PANTHER" id="PTHR43300">
    <property type="entry name" value="ACETYLTRANSFERASE"/>
    <property type="match status" value="1"/>
</dbReference>
<keyword evidence="9" id="KW-1185">Reference proteome</keyword>
<proteinExistence type="inferred from homology"/>
<comment type="caution">
    <text evidence="8">The sequence shown here is derived from an EMBL/GenBank/DDBJ whole genome shotgun (WGS) entry which is preliminary data.</text>
</comment>
<protein>
    <recommendedName>
        <fullName evidence="3">Chloramphenicol acetyltransferase</fullName>
        <ecNumber evidence="2">2.3.1.28</ecNumber>
    </recommendedName>
</protein>
<keyword evidence="5" id="KW-0046">Antibiotic resistance</keyword>
<evidence type="ECO:0000256" key="1">
    <source>
        <dbReference type="ARBA" id="ARBA00007274"/>
    </source>
</evidence>
<evidence type="ECO:0000313" key="8">
    <source>
        <dbReference type="EMBL" id="MDA5095745.1"/>
    </source>
</evidence>
<evidence type="ECO:0000256" key="2">
    <source>
        <dbReference type="ARBA" id="ARBA00013235"/>
    </source>
</evidence>
<dbReference type="Proteomes" id="UP001528040">
    <property type="component" value="Unassembled WGS sequence"/>
</dbReference>
<sequence length="79" mass="8212">MGRQVWIGGAAIIQAGVIIGQGAVIGAGSVVTKDEDDGQIVVGNPARPTGRKTWWLRQGLFPPPAPAYSPSRHSCACIC</sequence>
<evidence type="ECO:0000256" key="6">
    <source>
        <dbReference type="ARBA" id="ARBA00023315"/>
    </source>
</evidence>
<comment type="similarity">
    <text evidence="1">Belongs to the transferase hexapeptide repeat family.</text>
</comment>
<gene>
    <name evidence="8" type="ORF">O2N63_16770</name>
</gene>
<evidence type="ECO:0000313" key="9">
    <source>
        <dbReference type="Proteomes" id="UP001528040"/>
    </source>
</evidence>
<dbReference type="PANTHER" id="PTHR43300:SF12">
    <property type="entry name" value="CHLORAMPHENICOL ACETYLTRANSFERASE"/>
    <property type="match status" value="1"/>
</dbReference>
<comment type="catalytic activity">
    <reaction evidence="7">
        <text>chloramphenicol + acetyl-CoA = chloramphenicol 3-acetate + CoA</text>
        <dbReference type="Rhea" id="RHEA:18421"/>
        <dbReference type="ChEBI" id="CHEBI:16730"/>
        <dbReference type="ChEBI" id="CHEBI:17698"/>
        <dbReference type="ChEBI" id="CHEBI:57287"/>
        <dbReference type="ChEBI" id="CHEBI:57288"/>
        <dbReference type="EC" id="2.3.1.28"/>
    </reaction>
</comment>
<evidence type="ECO:0000256" key="4">
    <source>
        <dbReference type="ARBA" id="ARBA00022679"/>
    </source>
</evidence>
<organism evidence="8 9">
    <name type="scientific">Aliiroseovarius salicola</name>
    <dbReference type="NCBI Taxonomy" id="3009082"/>
    <lineage>
        <taxon>Bacteria</taxon>
        <taxon>Pseudomonadati</taxon>
        <taxon>Pseudomonadota</taxon>
        <taxon>Alphaproteobacteria</taxon>
        <taxon>Rhodobacterales</taxon>
        <taxon>Paracoccaceae</taxon>
        <taxon>Aliiroseovarius</taxon>
    </lineage>
</organism>
<evidence type="ECO:0000256" key="7">
    <source>
        <dbReference type="ARBA" id="ARBA00047633"/>
    </source>
</evidence>
<name>A0ABT4W5F2_9RHOB</name>
<dbReference type="Gene3D" id="2.160.10.10">
    <property type="entry name" value="Hexapeptide repeat proteins"/>
    <property type="match status" value="1"/>
</dbReference>
<dbReference type="EMBL" id="JAQIIO010000015">
    <property type="protein sequence ID" value="MDA5095745.1"/>
    <property type="molecule type" value="Genomic_DNA"/>
</dbReference>
<dbReference type="Pfam" id="PF00132">
    <property type="entry name" value="Hexapep"/>
    <property type="match status" value="1"/>
</dbReference>
<dbReference type="EC" id="2.3.1.28" evidence="2"/>
<dbReference type="InterPro" id="IPR001451">
    <property type="entry name" value="Hexapep"/>
</dbReference>
<dbReference type="SUPFAM" id="SSF51161">
    <property type="entry name" value="Trimeric LpxA-like enzymes"/>
    <property type="match status" value="1"/>
</dbReference>
<keyword evidence="6" id="KW-0012">Acyltransferase</keyword>
<dbReference type="InterPro" id="IPR011004">
    <property type="entry name" value="Trimer_LpxA-like_sf"/>
</dbReference>
<evidence type="ECO:0000256" key="5">
    <source>
        <dbReference type="ARBA" id="ARBA00023251"/>
    </source>
</evidence>
<evidence type="ECO:0000256" key="3">
    <source>
        <dbReference type="ARBA" id="ARBA00020291"/>
    </source>
</evidence>
<reference evidence="8 9" key="1">
    <citation type="submission" date="2023-01" db="EMBL/GenBank/DDBJ databases">
        <authorList>
            <person name="Yoon J.-W."/>
        </authorList>
    </citation>
    <scope>NUCLEOTIDE SEQUENCE [LARGE SCALE GENOMIC DNA]</scope>
    <source>
        <strain evidence="8 9">KMU-50</strain>
    </source>
</reference>
<dbReference type="InterPro" id="IPR050179">
    <property type="entry name" value="Trans_hexapeptide_repeat"/>
</dbReference>